<proteinExistence type="inferred from homology"/>
<evidence type="ECO:0000256" key="6">
    <source>
        <dbReference type="ARBA" id="ARBA00022729"/>
    </source>
</evidence>
<evidence type="ECO:0000313" key="12">
    <source>
        <dbReference type="Proteomes" id="UP001064632"/>
    </source>
</evidence>
<dbReference type="Pfam" id="PF03548">
    <property type="entry name" value="LolA"/>
    <property type="match status" value="1"/>
</dbReference>
<comment type="subcellular location">
    <subcellularLocation>
        <location evidence="1 10">Periplasm</location>
    </subcellularLocation>
</comment>
<keyword evidence="5 10" id="KW-0813">Transport</keyword>
<reference evidence="11" key="1">
    <citation type="submission" date="2022-09" db="EMBL/GenBank/DDBJ databases">
        <title>Tahibacter sp. nov., isolated from a fresh water.</title>
        <authorList>
            <person name="Baek J.H."/>
            <person name="Lee J.K."/>
            <person name="Kim J.M."/>
            <person name="Jeon C.O."/>
        </authorList>
    </citation>
    <scope>NUCLEOTIDE SEQUENCE</scope>
    <source>
        <strain evidence="11">W38</strain>
    </source>
</reference>
<comment type="similarity">
    <text evidence="2 10">Belongs to the LolA family.</text>
</comment>
<protein>
    <recommendedName>
        <fullName evidence="4 10">Outer-membrane lipoprotein carrier protein</fullName>
    </recommendedName>
</protein>
<dbReference type="Proteomes" id="UP001064632">
    <property type="component" value="Chromosome"/>
</dbReference>
<dbReference type="HAMAP" id="MF_00240">
    <property type="entry name" value="LolA"/>
    <property type="match status" value="1"/>
</dbReference>
<organism evidence="11 12">
    <name type="scientific">Tahibacter amnicola</name>
    <dbReference type="NCBI Taxonomy" id="2976241"/>
    <lineage>
        <taxon>Bacteria</taxon>
        <taxon>Pseudomonadati</taxon>
        <taxon>Pseudomonadota</taxon>
        <taxon>Gammaproteobacteria</taxon>
        <taxon>Lysobacterales</taxon>
        <taxon>Rhodanobacteraceae</taxon>
        <taxon>Tahibacter</taxon>
    </lineage>
</organism>
<dbReference type="InterPro" id="IPR018323">
    <property type="entry name" value="OM_lipoprot_carrier_LolA_Pbac"/>
</dbReference>
<accession>A0ABY6BJ41</accession>
<sequence length="215" mass="23884" precursor="true">MRTVAALLMMLAAQAVSAATAREQLDTFAKGLRSLSGSFQQTVFDANDKPGKETRGTLALEAPRQFRWDVSKPYAQHIIADGMHVWIYDPDLEQVTVRNQGIEESHSPLTVLTDLSQLDREYVATEAGERDGAQWLRLKSKAKEADFEYAELGFTTAGLTRMVFKDTLGNRTEIQFSDWKRNAPVTPGTFTFKPPAGVDVIGEVKPEAEVHPVKD</sequence>
<dbReference type="CDD" id="cd16325">
    <property type="entry name" value="LolA"/>
    <property type="match status" value="1"/>
</dbReference>
<keyword evidence="9 10" id="KW-0143">Chaperone</keyword>
<keyword evidence="12" id="KW-1185">Reference proteome</keyword>
<dbReference type="NCBIfam" id="TIGR00547">
    <property type="entry name" value="lolA"/>
    <property type="match status" value="1"/>
</dbReference>
<dbReference type="InterPro" id="IPR029046">
    <property type="entry name" value="LolA/LolB/LppX"/>
</dbReference>
<dbReference type="InterPro" id="IPR004564">
    <property type="entry name" value="OM_lipoprot_carrier_LolA-like"/>
</dbReference>
<evidence type="ECO:0000256" key="10">
    <source>
        <dbReference type="HAMAP-Rule" id="MF_00240"/>
    </source>
</evidence>
<evidence type="ECO:0000256" key="1">
    <source>
        <dbReference type="ARBA" id="ARBA00004418"/>
    </source>
</evidence>
<comment type="subunit">
    <text evidence="3 10">Monomer.</text>
</comment>
<feature type="signal peptide" evidence="10">
    <location>
        <begin position="1"/>
        <end position="18"/>
    </location>
</feature>
<evidence type="ECO:0000256" key="7">
    <source>
        <dbReference type="ARBA" id="ARBA00022764"/>
    </source>
</evidence>
<evidence type="ECO:0000256" key="8">
    <source>
        <dbReference type="ARBA" id="ARBA00022927"/>
    </source>
</evidence>
<dbReference type="PANTHER" id="PTHR35869">
    <property type="entry name" value="OUTER-MEMBRANE LIPOPROTEIN CARRIER PROTEIN"/>
    <property type="match status" value="1"/>
</dbReference>
<dbReference type="EMBL" id="CP104694">
    <property type="protein sequence ID" value="UXI70026.1"/>
    <property type="molecule type" value="Genomic_DNA"/>
</dbReference>
<evidence type="ECO:0000256" key="5">
    <source>
        <dbReference type="ARBA" id="ARBA00022448"/>
    </source>
</evidence>
<dbReference type="RefSeq" id="WP_261696977.1">
    <property type="nucleotide sequence ID" value="NZ_CP104694.1"/>
</dbReference>
<feature type="chain" id="PRO_5044922408" description="Outer-membrane lipoprotein carrier protein" evidence="10">
    <location>
        <begin position="19"/>
        <end position="215"/>
    </location>
</feature>
<dbReference type="PANTHER" id="PTHR35869:SF1">
    <property type="entry name" value="OUTER-MEMBRANE LIPOPROTEIN CARRIER PROTEIN"/>
    <property type="match status" value="1"/>
</dbReference>
<evidence type="ECO:0000313" key="11">
    <source>
        <dbReference type="EMBL" id="UXI70026.1"/>
    </source>
</evidence>
<dbReference type="SUPFAM" id="SSF89392">
    <property type="entry name" value="Prokaryotic lipoproteins and lipoprotein localization factors"/>
    <property type="match status" value="1"/>
</dbReference>
<keyword evidence="6 10" id="KW-0732">Signal</keyword>
<evidence type="ECO:0000256" key="3">
    <source>
        <dbReference type="ARBA" id="ARBA00011245"/>
    </source>
</evidence>
<keyword evidence="11" id="KW-0449">Lipoprotein</keyword>
<keyword evidence="8 10" id="KW-0653">Protein transport</keyword>
<comment type="function">
    <text evidence="10">Participates in the translocation of lipoproteins from the inner membrane to the outer membrane. Only forms a complex with a lipoprotein if the residue after the N-terminal Cys is not an aspartate (The Asp acts as a targeting signal to indicate that the lipoprotein should stay in the inner membrane).</text>
</comment>
<name>A0ABY6BJ41_9GAMM</name>
<dbReference type="Gene3D" id="2.50.20.10">
    <property type="entry name" value="Lipoprotein localisation LolA/LolB/LppX"/>
    <property type="match status" value="1"/>
</dbReference>
<evidence type="ECO:0000256" key="9">
    <source>
        <dbReference type="ARBA" id="ARBA00023186"/>
    </source>
</evidence>
<evidence type="ECO:0000256" key="4">
    <source>
        <dbReference type="ARBA" id="ARBA00014035"/>
    </source>
</evidence>
<gene>
    <name evidence="10 11" type="primary">lolA</name>
    <name evidence="11" type="ORF">N4264_10475</name>
</gene>
<keyword evidence="7 10" id="KW-0574">Periplasm</keyword>
<evidence type="ECO:0000256" key="2">
    <source>
        <dbReference type="ARBA" id="ARBA00007615"/>
    </source>
</evidence>